<evidence type="ECO:0000313" key="10">
    <source>
        <dbReference type="EMBL" id="ELY40681.1"/>
    </source>
</evidence>
<dbReference type="InterPro" id="IPR003018">
    <property type="entry name" value="GAF"/>
</dbReference>
<dbReference type="Pfam" id="PF16926">
    <property type="entry name" value="HisKA_4TM"/>
    <property type="match status" value="1"/>
</dbReference>
<feature type="transmembrane region" description="Helical" evidence="8">
    <location>
        <begin position="68"/>
        <end position="91"/>
    </location>
</feature>
<evidence type="ECO:0000256" key="1">
    <source>
        <dbReference type="ARBA" id="ARBA00000085"/>
    </source>
</evidence>
<feature type="domain" description="Histidine kinase" evidence="9">
    <location>
        <begin position="309"/>
        <end position="503"/>
    </location>
</feature>
<organism evidence="10 11">
    <name type="scientific">Natronorubrum sulfidifaciens JCM 14089</name>
    <dbReference type="NCBI Taxonomy" id="1230460"/>
    <lineage>
        <taxon>Archaea</taxon>
        <taxon>Methanobacteriati</taxon>
        <taxon>Methanobacteriota</taxon>
        <taxon>Stenosarchaea group</taxon>
        <taxon>Halobacteria</taxon>
        <taxon>Halobacteriales</taxon>
        <taxon>Natrialbaceae</taxon>
        <taxon>Natronorubrum</taxon>
    </lineage>
</organism>
<proteinExistence type="predicted"/>
<dbReference type="SMART" id="SM00065">
    <property type="entry name" value="GAF"/>
    <property type="match status" value="1"/>
</dbReference>
<dbReference type="PANTHER" id="PTHR43711">
    <property type="entry name" value="TWO-COMPONENT HISTIDINE KINASE"/>
    <property type="match status" value="1"/>
</dbReference>
<name>L9VUH8_9EURY</name>
<dbReference type="GO" id="GO:0000155">
    <property type="term" value="F:phosphorelay sensor kinase activity"/>
    <property type="evidence" value="ECO:0007669"/>
    <property type="project" value="InterPro"/>
</dbReference>
<dbReference type="InterPro" id="IPR031623">
    <property type="entry name" value="HisKA_4TM"/>
</dbReference>
<accession>L9VUH8</accession>
<dbReference type="eggNOG" id="arCOG02333">
    <property type="taxonomic scope" value="Archaea"/>
</dbReference>
<dbReference type="PRINTS" id="PR00344">
    <property type="entry name" value="BCTRLSENSOR"/>
</dbReference>
<evidence type="ECO:0000256" key="8">
    <source>
        <dbReference type="SAM" id="Phobius"/>
    </source>
</evidence>
<evidence type="ECO:0000256" key="6">
    <source>
        <dbReference type="ARBA" id="ARBA00023012"/>
    </source>
</evidence>
<gene>
    <name evidence="10" type="ORF">C495_17222</name>
</gene>
<dbReference type="STRING" id="1230460.C495_17222"/>
<evidence type="ECO:0000256" key="2">
    <source>
        <dbReference type="ARBA" id="ARBA00012438"/>
    </source>
</evidence>
<keyword evidence="5" id="KW-0418">Kinase</keyword>
<evidence type="ECO:0000256" key="5">
    <source>
        <dbReference type="ARBA" id="ARBA00022777"/>
    </source>
</evidence>
<dbReference type="EC" id="2.7.13.3" evidence="2"/>
<comment type="caution">
    <text evidence="10">The sequence shown here is derived from an EMBL/GenBank/DDBJ whole genome shotgun (WGS) entry which is preliminary data.</text>
</comment>
<dbReference type="CDD" id="cd00082">
    <property type="entry name" value="HisKA"/>
    <property type="match status" value="1"/>
</dbReference>
<dbReference type="InterPro" id="IPR005467">
    <property type="entry name" value="His_kinase_dom"/>
</dbReference>
<dbReference type="Gene3D" id="3.30.450.40">
    <property type="match status" value="1"/>
</dbReference>
<evidence type="ECO:0000256" key="3">
    <source>
        <dbReference type="ARBA" id="ARBA00022553"/>
    </source>
</evidence>
<dbReference type="Pfam" id="PF00512">
    <property type="entry name" value="HisKA"/>
    <property type="match status" value="1"/>
</dbReference>
<dbReference type="PROSITE" id="PS50109">
    <property type="entry name" value="HIS_KIN"/>
    <property type="match status" value="1"/>
</dbReference>
<keyword evidence="8" id="KW-0812">Transmembrane</keyword>
<dbReference type="Pfam" id="PF02518">
    <property type="entry name" value="HATPase_c"/>
    <property type="match status" value="1"/>
</dbReference>
<dbReference type="EMBL" id="AOHX01000061">
    <property type="protein sequence ID" value="ELY40681.1"/>
    <property type="molecule type" value="Genomic_DNA"/>
</dbReference>
<dbReference type="PATRIC" id="fig|1230460.4.peg.3483"/>
<dbReference type="SUPFAM" id="SSF47384">
    <property type="entry name" value="Homodimeric domain of signal transducing histidine kinase"/>
    <property type="match status" value="1"/>
</dbReference>
<evidence type="ECO:0000313" key="11">
    <source>
        <dbReference type="Proteomes" id="UP000011661"/>
    </source>
</evidence>
<dbReference type="Proteomes" id="UP000011661">
    <property type="component" value="Unassembled WGS sequence"/>
</dbReference>
<dbReference type="Gene3D" id="3.30.565.10">
    <property type="entry name" value="Histidine kinase-like ATPase, C-terminal domain"/>
    <property type="match status" value="1"/>
</dbReference>
<dbReference type="SMART" id="SM00387">
    <property type="entry name" value="HATPase_c"/>
    <property type="match status" value="1"/>
</dbReference>
<reference evidence="10 11" key="1">
    <citation type="journal article" date="2014" name="PLoS Genet.">
        <title>Phylogenetically driven sequencing of extremely halophilic archaea reveals strategies for static and dynamic osmo-response.</title>
        <authorList>
            <person name="Becker E.A."/>
            <person name="Seitzer P.M."/>
            <person name="Tritt A."/>
            <person name="Larsen D."/>
            <person name="Krusor M."/>
            <person name="Yao A.I."/>
            <person name="Wu D."/>
            <person name="Madern D."/>
            <person name="Eisen J.A."/>
            <person name="Darling A.E."/>
            <person name="Facciotti M.T."/>
        </authorList>
    </citation>
    <scope>NUCLEOTIDE SEQUENCE [LARGE SCALE GENOMIC DNA]</scope>
    <source>
        <strain evidence="10 11">JCM 14089</strain>
    </source>
</reference>
<dbReference type="InterPro" id="IPR003594">
    <property type="entry name" value="HATPase_dom"/>
</dbReference>
<evidence type="ECO:0000256" key="4">
    <source>
        <dbReference type="ARBA" id="ARBA00022679"/>
    </source>
</evidence>
<feature type="transmembrane region" description="Helical" evidence="8">
    <location>
        <begin position="103"/>
        <end position="124"/>
    </location>
</feature>
<keyword evidence="6" id="KW-0902">Two-component regulatory system</keyword>
<dbReference type="Pfam" id="PF13185">
    <property type="entry name" value="GAF_2"/>
    <property type="match status" value="1"/>
</dbReference>
<dbReference type="PANTHER" id="PTHR43711:SF1">
    <property type="entry name" value="HISTIDINE KINASE 1"/>
    <property type="match status" value="1"/>
</dbReference>
<keyword evidence="3" id="KW-0597">Phosphoprotein</keyword>
<evidence type="ECO:0000259" key="9">
    <source>
        <dbReference type="PROSITE" id="PS50109"/>
    </source>
</evidence>
<keyword evidence="8" id="KW-1133">Transmembrane helix</keyword>
<dbReference type="InterPro" id="IPR050736">
    <property type="entry name" value="Sensor_HK_Regulatory"/>
</dbReference>
<keyword evidence="4" id="KW-0808">Transferase</keyword>
<dbReference type="InterPro" id="IPR029016">
    <property type="entry name" value="GAF-like_dom_sf"/>
</dbReference>
<protein>
    <recommendedName>
        <fullName evidence="2">histidine kinase</fullName>
        <ecNumber evidence="2">2.7.13.3</ecNumber>
    </recommendedName>
</protein>
<dbReference type="SMART" id="SM00388">
    <property type="entry name" value="HisKA"/>
    <property type="match status" value="1"/>
</dbReference>
<dbReference type="SUPFAM" id="SSF55874">
    <property type="entry name" value="ATPase domain of HSP90 chaperone/DNA topoisomerase II/histidine kinase"/>
    <property type="match status" value="1"/>
</dbReference>
<dbReference type="CDD" id="cd00075">
    <property type="entry name" value="HATPase"/>
    <property type="match status" value="1"/>
</dbReference>
<feature type="coiled-coil region" evidence="7">
    <location>
        <begin position="282"/>
        <end position="309"/>
    </location>
</feature>
<keyword evidence="11" id="KW-1185">Reference proteome</keyword>
<sequence>MFSSKRRAGATIGGIGLLLAVVHSVHLVAHDKPPLALIVGAVFPLGLSLLISYLGYWTTQQDFSQQYVATLTTWTVLGGAAMGMLIGTISFHQYLAGELPSDAVFQLAVGTTGGVLGGFLLGRYEIQMRRRSNRIEALQKATSTFVDAKTKTDVCEQTVQLAVSELQLPLTGAWLYNEAENRLEPVAVAAEGRETFDEHPTYEEGEGLSWDVFITGEPQVYDDLRDHPERYNPETPVQSEMILPLGAHGILNIGSREPNAFDSVDVSTAKLLAYAAGAVLDRAAREEQLRAQQRELEDQNNRLAEFSSVVSHDLRNPLTVAQGNLEVAKTECDSTSLSEIEAAHQRMDELIRDLLGLARAGQTVENEKPVSLRPVATDAWKMAESEAASLAFATDGMMFTANESRIRQLFENLFRNAIDHGGPDVTVHVGELDDQAGFYVEDDGPGIPPDDRDQVFDAGYTTHRDGTGLGLATVRRIATAHDWSITVTESKAGGARFEFRINQ</sequence>
<dbReference type="AlphaFoldDB" id="L9VUH8"/>
<feature type="transmembrane region" description="Helical" evidence="8">
    <location>
        <begin position="34"/>
        <end position="56"/>
    </location>
</feature>
<dbReference type="RefSeq" id="WP_008165177.1">
    <property type="nucleotide sequence ID" value="NZ_AOHX01000061.1"/>
</dbReference>
<dbReference type="InterPro" id="IPR004358">
    <property type="entry name" value="Sig_transdc_His_kin-like_C"/>
</dbReference>
<dbReference type="InterPro" id="IPR003661">
    <property type="entry name" value="HisK_dim/P_dom"/>
</dbReference>
<dbReference type="InterPro" id="IPR036890">
    <property type="entry name" value="HATPase_C_sf"/>
</dbReference>
<keyword evidence="8" id="KW-0472">Membrane</keyword>
<dbReference type="Gene3D" id="1.10.287.130">
    <property type="match status" value="1"/>
</dbReference>
<comment type="catalytic activity">
    <reaction evidence="1">
        <text>ATP + protein L-histidine = ADP + protein N-phospho-L-histidine.</text>
        <dbReference type="EC" id="2.7.13.3"/>
    </reaction>
</comment>
<keyword evidence="7" id="KW-0175">Coiled coil</keyword>
<dbReference type="InterPro" id="IPR036097">
    <property type="entry name" value="HisK_dim/P_sf"/>
</dbReference>
<dbReference type="SUPFAM" id="SSF55781">
    <property type="entry name" value="GAF domain-like"/>
    <property type="match status" value="1"/>
</dbReference>
<evidence type="ECO:0000256" key="7">
    <source>
        <dbReference type="SAM" id="Coils"/>
    </source>
</evidence>